<dbReference type="Gene3D" id="2.40.50.140">
    <property type="entry name" value="Nucleic acid-binding proteins"/>
    <property type="match status" value="1"/>
</dbReference>
<reference evidence="5 6" key="1">
    <citation type="submission" date="2018-04" db="EMBL/GenBank/DDBJ databases">
        <title>Bordetella sp. HZ20 isolated from seawater.</title>
        <authorList>
            <person name="Sun C."/>
        </authorList>
    </citation>
    <scope>NUCLEOTIDE SEQUENCE [LARGE SCALE GENOMIC DNA]</scope>
    <source>
        <strain evidence="5 6">HZ20</strain>
    </source>
</reference>
<evidence type="ECO:0000256" key="2">
    <source>
        <dbReference type="HAMAP-Rule" id="MF_00984"/>
    </source>
</evidence>
<dbReference type="GO" id="GO:0006260">
    <property type="term" value="P:DNA replication"/>
    <property type="evidence" value="ECO:0007669"/>
    <property type="project" value="InterPro"/>
</dbReference>
<sequence>MNSWSFTGNLGRDAEVRYTPNGDSVVSFSVGVKSGFGERASTVWARCSMFGKRGESVAPFLIKGQLVGVSGELSVREWQDKEGQTRNSVEVRVNDLTLLGKRDDQSRSSGQNYEPAKPQPPRNQTRSTPQPVSDFDDDPPF</sequence>
<dbReference type="PIRSF" id="PIRSF002070">
    <property type="entry name" value="SSB"/>
    <property type="match status" value="1"/>
</dbReference>
<evidence type="ECO:0000256" key="3">
    <source>
        <dbReference type="PIRNR" id="PIRNR002070"/>
    </source>
</evidence>
<evidence type="ECO:0000256" key="1">
    <source>
        <dbReference type="ARBA" id="ARBA00023125"/>
    </source>
</evidence>
<dbReference type="KEGG" id="boz:DBV39_02515"/>
<dbReference type="AlphaFoldDB" id="A0A2R4XG58"/>
<evidence type="ECO:0000313" key="5">
    <source>
        <dbReference type="EMBL" id="AWB32774.1"/>
    </source>
</evidence>
<feature type="region of interest" description="Disordered" evidence="4">
    <location>
        <begin position="79"/>
        <end position="141"/>
    </location>
</feature>
<feature type="compositionally biased region" description="Polar residues" evidence="4">
    <location>
        <begin position="122"/>
        <end position="131"/>
    </location>
</feature>
<dbReference type="GO" id="GO:0009295">
    <property type="term" value="C:nucleoid"/>
    <property type="evidence" value="ECO:0007669"/>
    <property type="project" value="TreeGrafter"/>
</dbReference>
<evidence type="ECO:0000256" key="4">
    <source>
        <dbReference type="SAM" id="MobiDB-lite"/>
    </source>
</evidence>
<comment type="subunit">
    <text evidence="2">Homotetramer.</text>
</comment>
<dbReference type="InterPro" id="IPR011344">
    <property type="entry name" value="ssDNA-bd"/>
</dbReference>
<dbReference type="HAMAP" id="MF_00984">
    <property type="entry name" value="SSB"/>
    <property type="match status" value="1"/>
</dbReference>
<dbReference type="InterPro" id="IPR012340">
    <property type="entry name" value="NA-bd_OB-fold"/>
</dbReference>
<proteinExistence type="inferred from homology"/>
<gene>
    <name evidence="5" type="ORF">DBV39_02515</name>
</gene>
<dbReference type="InterPro" id="IPR000424">
    <property type="entry name" value="Primosome_PriB/ssb"/>
</dbReference>
<dbReference type="PROSITE" id="PS50935">
    <property type="entry name" value="SSB"/>
    <property type="match status" value="1"/>
</dbReference>
<keyword evidence="6" id="KW-1185">Reference proteome</keyword>
<dbReference type="EMBL" id="CP028901">
    <property type="protein sequence ID" value="AWB32774.1"/>
    <property type="molecule type" value="Genomic_DNA"/>
</dbReference>
<dbReference type="SUPFAM" id="SSF50249">
    <property type="entry name" value="Nucleic acid-binding proteins"/>
    <property type="match status" value="1"/>
</dbReference>
<name>A0A2R4XG58_9BURK</name>
<dbReference type="NCBIfam" id="TIGR00621">
    <property type="entry name" value="ssb"/>
    <property type="match status" value="1"/>
</dbReference>
<keyword evidence="1 2" id="KW-0238">DNA-binding</keyword>
<dbReference type="GO" id="GO:0003697">
    <property type="term" value="F:single-stranded DNA binding"/>
    <property type="evidence" value="ECO:0007669"/>
    <property type="project" value="UniProtKB-UniRule"/>
</dbReference>
<dbReference type="PANTHER" id="PTHR10302:SF0">
    <property type="entry name" value="SINGLE-STRANDED DNA-BINDING PROTEIN, MITOCHONDRIAL"/>
    <property type="match status" value="1"/>
</dbReference>
<dbReference type="PANTHER" id="PTHR10302">
    <property type="entry name" value="SINGLE-STRANDED DNA-BINDING PROTEIN"/>
    <property type="match status" value="1"/>
</dbReference>
<evidence type="ECO:0000313" key="6">
    <source>
        <dbReference type="Proteomes" id="UP000244571"/>
    </source>
</evidence>
<comment type="caution">
    <text evidence="2">Lacks conserved residue(s) required for the propagation of feature annotation.</text>
</comment>
<dbReference type="Pfam" id="PF00436">
    <property type="entry name" value="SSB"/>
    <property type="match status" value="1"/>
</dbReference>
<dbReference type="OrthoDB" id="9809878at2"/>
<accession>A0A2R4XG58</accession>
<dbReference type="RefSeq" id="WP_108620215.1">
    <property type="nucleotide sequence ID" value="NZ_CP028901.1"/>
</dbReference>
<protein>
    <recommendedName>
        <fullName evidence="2 3">Single-stranded DNA-binding protein</fullName>
        <shortName evidence="2">SSB</shortName>
    </recommendedName>
</protein>
<dbReference type="Proteomes" id="UP000244571">
    <property type="component" value="Chromosome"/>
</dbReference>
<dbReference type="CDD" id="cd04496">
    <property type="entry name" value="SSB_OBF"/>
    <property type="match status" value="1"/>
</dbReference>
<organism evidence="5 6">
    <name type="scientific">Orrella marina</name>
    <dbReference type="NCBI Taxonomy" id="2163011"/>
    <lineage>
        <taxon>Bacteria</taxon>
        <taxon>Pseudomonadati</taxon>
        <taxon>Pseudomonadota</taxon>
        <taxon>Betaproteobacteria</taxon>
        <taxon>Burkholderiales</taxon>
        <taxon>Alcaligenaceae</taxon>
        <taxon>Orrella</taxon>
    </lineage>
</organism>